<protein>
    <recommendedName>
        <fullName evidence="5">Oxygen sensor histidine kinase NreB</fullName>
        <ecNumber evidence="4">2.7.13.3</ecNumber>
    </recommendedName>
    <alternativeName>
        <fullName evidence="17">Nitrogen regulation protein B</fullName>
    </alternativeName>
</protein>
<dbReference type="SUPFAM" id="SSF55874">
    <property type="entry name" value="ATPase domain of HSP90 chaperone/DNA topoisomerase II/histidine kinase"/>
    <property type="match status" value="1"/>
</dbReference>
<keyword evidence="13" id="KW-0067">ATP-binding</keyword>
<dbReference type="Pfam" id="PF07730">
    <property type="entry name" value="HisKA_3"/>
    <property type="match status" value="1"/>
</dbReference>
<evidence type="ECO:0000256" key="4">
    <source>
        <dbReference type="ARBA" id="ARBA00012438"/>
    </source>
</evidence>
<evidence type="ECO:0000256" key="3">
    <source>
        <dbReference type="ARBA" id="ARBA00004496"/>
    </source>
</evidence>
<evidence type="ECO:0000256" key="11">
    <source>
        <dbReference type="ARBA" id="ARBA00022741"/>
    </source>
</evidence>
<keyword evidence="12" id="KW-0418">Kinase</keyword>
<evidence type="ECO:0000256" key="1">
    <source>
        <dbReference type="ARBA" id="ARBA00000085"/>
    </source>
</evidence>
<evidence type="ECO:0000256" key="18">
    <source>
        <dbReference type="SAM" id="Phobius"/>
    </source>
</evidence>
<evidence type="ECO:0000256" key="2">
    <source>
        <dbReference type="ARBA" id="ARBA00001966"/>
    </source>
</evidence>
<dbReference type="AlphaFoldDB" id="A0A3B0V5X2"/>
<comment type="subcellular location">
    <subcellularLocation>
        <location evidence="3">Cytoplasm</location>
    </subcellularLocation>
</comment>
<dbReference type="PRINTS" id="PR00344">
    <property type="entry name" value="BCTRLSENSOR"/>
</dbReference>
<dbReference type="GO" id="GO:0016020">
    <property type="term" value="C:membrane"/>
    <property type="evidence" value="ECO:0007669"/>
    <property type="project" value="InterPro"/>
</dbReference>
<dbReference type="InterPro" id="IPR050482">
    <property type="entry name" value="Sensor_HK_TwoCompSys"/>
</dbReference>
<evidence type="ECO:0000259" key="19">
    <source>
        <dbReference type="PROSITE" id="PS50109"/>
    </source>
</evidence>
<gene>
    <name evidence="20" type="ORF">MNBD_DELTA04-1355</name>
</gene>
<dbReference type="PANTHER" id="PTHR24421">
    <property type="entry name" value="NITRATE/NITRITE SENSOR PROTEIN NARX-RELATED"/>
    <property type="match status" value="1"/>
</dbReference>
<keyword evidence="9" id="KW-0808">Transferase</keyword>
<dbReference type="GO" id="GO:0005524">
    <property type="term" value="F:ATP binding"/>
    <property type="evidence" value="ECO:0007669"/>
    <property type="project" value="UniProtKB-KW"/>
</dbReference>
<dbReference type="EC" id="2.7.13.3" evidence="4"/>
<evidence type="ECO:0000313" key="20">
    <source>
        <dbReference type="EMBL" id="VAW38968.1"/>
    </source>
</evidence>
<keyword evidence="8" id="KW-0597">Phosphoprotein</keyword>
<feature type="transmembrane region" description="Helical" evidence="18">
    <location>
        <begin position="125"/>
        <end position="149"/>
    </location>
</feature>
<reference evidence="20" key="1">
    <citation type="submission" date="2018-06" db="EMBL/GenBank/DDBJ databases">
        <authorList>
            <person name="Zhirakovskaya E."/>
        </authorList>
    </citation>
    <scope>NUCLEOTIDE SEQUENCE</scope>
</reference>
<organism evidence="20">
    <name type="scientific">hydrothermal vent metagenome</name>
    <dbReference type="NCBI Taxonomy" id="652676"/>
    <lineage>
        <taxon>unclassified sequences</taxon>
        <taxon>metagenomes</taxon>
        <taxon>ecological metagenomes</taxon>
    </lineage>
</organism>
<dbReference type="CDD" id="cd16917">
    <property type="entry name" value="HATPase_UhpB-NarQ-NarX-like"/>
    <property type="match status" value="1"/>
</dbReference>
<keyword evidence="15" id="KW-0411">Iron-sulfur</keyword>
<dbReference type="Pfam" id="PF02518">
    <property type="entry name" value="HATPase_c"/>
    <property type="match status" value="1"/>
</dbReference>
<evidence type="ECO:0000256" key="8">
    <source>
        <dbReference type="ARBA" id="ARBA00022553"/>
    </source>
</evidence>
<dbReference type="PROSITE" id="PS50109">
    <property type="entry name" value="HIS_KIN"/>
    <property type="match status" value="1"/>
</dbReference>
<evidence type="ECO:0000256" key="13">
    <source>
        <dbReference type="ARBA" id="ARBA00022840"/>
    </source>
</evidence>
<evidence type="ECO:0000256" key="15">
    <source>
        <dbReference type="ARBA" id="ARBA00023014"/>
    </source>
</evidence>
<feature type="transmembrane region" description="Helical" evidence="18">
    <location>
        <begin position="6"/>
        <end position="27"/>
    </location>
</feature>
<feature type="transmembrane region" description="Helical" evidence="18">
    <location>
        <begin position="100"/>
        <end position="119"/>
    </location>
</feature>
<sequence length="422" mass="47297">MAQSRELFEICYLTFLAIYVLYCLFLYIHGIRTKEYTSFGLLASTYLAYFFFNSSFVIGSGLQPEIRAGIIAAFISIFPATVLNFFVRTCRHDMNGYAKWAIYPWFVLAVIALATPFMSPPAERLLRLCWGALALYSLGVAYWIIICAYRDGFYEVVPLMLGVSGLSAGLILLGAEYLQLLILPYYTEDVAVAFFMVSVKYGFIKRYAHYISDLRRLSGKIIEAHEEERKRLARDIHDGIGQSLLAIKLNLQMMKAGQGGIVTEENLANLIDEVSVTIEELRQIAMNLRPAFLKSTSMAEILRWYVAKYEKKTGLNIIVNADDIINIDIHTKDNLYRICQEALSNALKHSGNTKVCVALQRGDGKIILSISDNGAGLNKKKLRETEGIGISTMRERAELLGGVFHIETTPVGGTAIYVEVPL</sequence>
<dbReference type="InterPro" id="IPR036890">
    <property type="entry name" value="HATPase_C_sf"/>
</dbReference>
<dbReference type="InterPro" id="IPR003594">
    <property type="entry name" value="HATPase_dom"/>
</dbReference>
<keyword evidence="18" id="KW-1133">Transmembrane helix</keyword>
<evidence type="ECO:0000256" key="10">
    <source>
        <dbReference type="ARBA" id="ARBA00022723"/>
    </source>
</evidence>
<comment type="catalytic activity">
    <reaction evidence="1">
        <text>ATP + protein L-histidine = ADP + protein N-phospho-L-histidine.</text>
        <dbReference type="EC" id="2.7.13.3"/>
    </reaction>
</comment>
<name>A0A3B0V5X2_9ZZZZ</name>
<feature type="transmembrane region" description="Helical" evidence="18">
    <location>
        <begin position="68"/>
        <end position="88"/>
    </location>
</feature>
<dbReference type="Gene3D" id="1.20.5.1930">
    <property type="match status" value="1"/>
</dbReference>
<dbReference type="SMART" id="SM00387">
    <property type="entry name" value="HATPase_c"/>
    <property type="match status" value="1"/>
</dbReference>
<keyword evidence="7" id="KW-0963">Cytoplasm</keyword>
<dbReference type="GO" id="GO:0005737">
    <property type="term" value="C:cytoplasm"/>
    <property type="evidence" value="ECO:0007669"/>
    <property type="project" value="UniProtKB-SubCell"/>
</dbReference>
<feature type="transmembrane region" description="Helical" evidence="18">
    <location>
        <begin position="39"/>
        <end position="62"/>
    </location>
</feature>
<dbReference type="GO" id="GO:0000155">
    <property type="term" value="F:phosphorelay sensor kinase activity"/>
    <property type="evidence" value="ECO:0007669"/>
    <property type="project" value="InterPro"/>
</dbReference>
<comment type="cofactor">
    <cofactor evidence="2">
        <name>[4Fe-4S] cluster</name>
        <dbReference type="ChEBI" id="CHEBI:49883"/>
    </cofactor>
</comment>
<dbReference type="PANTHER" id="PTHR24421:SF10">
    <property type="entry name" value="NITRATE_NITRITE SENSOR PROTEIN NARQ"/>
    <property type="match status" value="1"/>
</dbReference>
<keyword evidence="18" id="KW-0472">Membrane</keyword>
<accession>A0A3B0V5X2</accession>
<evidence type="ECO:0000256" key="12">
    <source>
        <dbReference type="ARBA" id="ARBA00022777"/>
    </source>
</evidence>
<evidence type="ECO:0000256" key="16">
    <source>
        <dbReference type="ARBA" id="ARBA00024827"/>
    </source>
</evidence>
<keyword evidence="18" id="KW-0812">Transmembrane</keyword>
<keyword evidence="14" id="KW-0408">Iron</keyword>
<evidence type="ECO:0000256" key="5">
    <source>
        <dbReference type="ARBA" id="ARBA00017322"/>
    </source>
</evidence>
<dbReference type="InterPro" id="IPR005467">
    <property type="entry name" value="His_kinase_dom"/>
</dbReference>
<feature type="transmembrane region" description="Helical" evidence="18">
    <location>
        <begin position="156"/>
        <end position="178"/>
    </location>
</feature>
<dbReference type="InterPro" id="IPR011712">
    <property type="entry name" value="Sig_transdc_His_kin_sub3_dim/P"/>
</dbReference>
<proteinExistence type="predicted"/>
<evidence type="ECO:0000256" key="9">
    <source>
        <dbReference type="ARBA" id="ARBA00022679"/>
    </source>
</evidence>
<dbReference type="EMBL" id="UOEY01000065">
    <property type="protein sequence ID" value="VAW38968.1"/>
    <property type="molecule type" value="Genomic_DNA"/>
</dbReference>
<dbReference type="GO" id="GO:0046983">
    <property type="term" value="F:protein dimerization activity"/>
    <property type="evidence" value="ECO:0007669"/>
    <property type="project" value="InterPro"/>
</dbReference>
<keyword evidence="11" id="KW-0547">Nucleotide-binding</keyword>
<keyword evidence="6" id="KW-0004">4Fe-4S</keyword>
<dbReference type="GO" id="GO:0046872">
    <property type="term" value="F:metal ion binding"/>
    <property type="evidence" value="ECO:0007669"/>
    <property type="project" value="UniProtKB-KW"/>
</dbReference>
<evidence type="ECO:0000256" key="6">
    <source>
        <dbReference type="ARBA" id="ARBA00022485"/>
    </source>
</evidence>
<dbReference type="GO" id="GO:0051539">
    <property type="term" value="F:4 iron, 4 sulfur cluster binding"/>
    <property type="evidence" value="ECO:0007669"/>
    <property type="project" value="UniProtKB-KW"/>
</dbReference>
<dbReference type="InterPro" id="IPR004358">
    <property type="entry name" value="Sig_transdc_His_kin-like_C"/>
</dbReference>
<keyword evidence="10" id="KW-0479">Metal-binding</keyword>
<dbReference type="Gene3D" id="3.30.565.10">
    <property type="entry name" value="Histidine kinase-like ATPase, C-terminal domain"/>
    <property type="match status" value="1"/>
</dbReference>
<feature type="domain" description="Histidine kinase" evidence="19">
    <location>
        <begin position="235"/>
        <end position="422"/>
    </location>
</feature>
<evidence type="ECO:0000256" key="14">
    <source>
        <dbReference type="ARBA" id="ARBA00023004"/>
    </source>
</evidence>
<evidence type="ECO:0000256" key="17">
    <source>
        <dbReference type="ARBA" id="ARBA00030800"/>
    </source>
</evidence>
<comment type="function">
    <text evidence="16">Member of the two-component regulatory system NreB/NreC involved in the control of dissimilatory nitrate/nitrite reduction in response to oxygen. NreB functions as a direct oxygen sensor histidine kinase which is autophosphorylated, in the absence of oxygen, probably at the conserved histidine residue, and transfers its phosphate group probably to a conserved aspartate residue of NreC. NreB/NreC activates the expression of the nitrate (narGHJI) and nitrite (nir) reductase operons, as well as the putative nitrate transporter gene narT.</text>
</comment>
<evidence type="ECO:0000256" key="7">
    <source>
        <dbReference type="ARBA" id="ARBA00022490"/>
    </source>
</evidence>